<feature type="binding site" evidence="10">
    <location>
        <position position="42"/>
    </location>
    <ligand>
        <name>Mg(2+)</name>
        <dbReference type="ChEBI" id="CHEBI:18420"/>
    </ligand>
</feature>
<comment type="catalytic activity">
    <reaction evidence="10">
        <text>ITP + H2O = IMP + diphosphate + H(+)</text>
        <dbReference type="Rhea" id="RHEA:29399"/>
        <dbReference type="ChEBI" id="CHEBI:15377"/>
        <dbReference type="ChEBI" id="CHEBI:15378"/>
        <dbReference type="ChEBI" id="CHEBI:33019"/>
        <dbReference type="ChEBI" id="CHEBI:58053"/>
        <dbReference type="ChEBI" id="CHEBI:61402"/>
        <dbReference type="EC" id="3.6.1.66"/>
    </reaction>
</comment>
<dbReference type="Proteomes" id="UP000321400">
    <property type="component" value="Unassembled WGS sequence"/>
</dbReference>
<dbReference type="FunFam" id="3.90.950.10:FF:000001">
    <property type="entry name" value="dITP/XTP pyrophosphatase"/>
    <property type="match status" value="1"/>
</dbReference>
<dbReference type="NCBIfam" id="TIGR00042">
    <property type="entry name" value="RdgB/HAM1 family non-canonical purine NTP pyrophosphatase"/>
    <property type="match status" value="1"/>
</dbReference>
<dbReference type="PANTHER" id="PTHR11067">
    <property type="entry name" value="INOSINE TRIPHOSPHATE PYROPHOSPHATASE/HAM1 PROTEIN"/>
    <property type="match status" value="1"/>
</dbReference>
<dbReference type="GO" id="GO:0009146">
    <property type="term" value="P:purine nucleoside triphosphate catabolic process"/>
    <property type="evidence" value="ECO:0007669"/>
    <property type="project" value="UniProtKB-UniRule"/>
</dbReference>
<dbReference type="Pfam" id="PF01725">
    <property type="entry name" value="Ham1p_like"/>
    <property type="match status" value="1"/>
</dbReference>
<feature type="binding site" evidence="10">
    <location>
        <position position="72"/>
    </location>
    <ligand>
        <name>substrate</name>
    </ligand>
</feature>
<dbReference type="GO" id="GO:0017111">
    <property type="term" value="F:ribonucleoside triphosphate phosphatase activity"/>
    <property type="evidence" value="ECO:0007669"/>
    <property type="project" value="InterPro"/>
</dbReference>
<feature type="active site" description="Proton acceptor" evidence="10">
    <location>
        <position position="71"/>
    </location>
</feature>
<keyword evidence="4 10" id="KW-0547">Nucleotide-binding</keyword>
<dbReference type="AlphaFoldDB" id="A0A511WZ03"/>
<dbReference type="GO" id="GO:0046872">
    <property type="term" value="F:metal ion binding"/>
    <property type="evidence" value="ECO:0007669"/>
    <property type="project" value="UniProtKB-KW"/>
</dbReference>
<dbReference type="GO" id="GO:0035870">
    <property type="term" value="F:dITP diphosphatase activity"/>
    <property type="evidence" value="ECO:0007669"/>
    <property type="project" value="UniProtKB-UniRule"/>
</dbReference>
<accession>A0A511WZ03</accession>
<evidence type="ECO:0000256" key="3">
    <source>
        <dbReference type="ARBA" id="ARBA00022723"/>
    </source>
</evidence>
<comment type="caution">
    <text evidence="12">The sequence shown here is derived from an EMBL/GenBank/DDBJ whole genome shotgun (WGS) entry which is preliminary data.</text>
</comment>
<comment type="similarity">
    <text evidence="1 10 11">Belongs to the HAM1 NTPase family.</text>
</comment>
<dbReference type="EMBL" id="BJYE01000004">
    <property type="protein sequence ID" value="GEN55971.1"/>
    <property type="molecule type" value="Genomic_DNA"/>
</dbReference>
<dbReference type="GO" id="GO:0036220">
    <property type="term" value="F:ITP diphosphatase activity"/>
    <property type="evidence" value="ECO:0007669"/>
    <property type="project" value="UniProtKB-UniRule"/>
</dbReference>
<keyword evidence="5 10" id="KW-0378">Hydrolase</keyword>
<evidence type="ECO:0000256" key="9">
    <source>
        <dbReference type="ARBA" id="ARBA00052017"/>
    </source>
</evidence>
<comment type="cofactor">
    <cofactor evidence="10">
        <name>Mg(2+)</name>
        <dbReference type="ChEBI" id="CHEBI:18420"/>
    </cofactor>
    <text evidence="10">Binds 1 Mg(2+) ion per subunit.</text>
</comment>
<feature type="binding site" evidence="10">
    <location>
        <position position="71"/>
    </location>
    <ligand>
        <name>Mg(2+)</name>
        <dbReference type="ChEBI" id="CHEBI:18420"/>
    </ligand>
</feature>
<comment type="catalytic activity">
    <reaction evidence="9 10">
        <text>XTP + H2O = XMP + diphosphate + H(+)</text>
        <dbReference type="Rhea" id="RHEA:28610"/>
        <dbReference type="ChEBI" id="CHEBI:15377"/>
        <dbReference type="ChEBI" id="CHEBI:15378"/>
        <dbReference type="ChEBI" id="CHEBI:33019"/>
        <dbReference type="ChEBI" id="CHEBI:57464"/>
        <dbReference type="ChEBI" id="CHEBI:61314"/>
        <dbReference type="EC" id="3.6.1.66"/>
    </reaction>
</comment>
<dbReference type="GO" id="GO:0000166">
    <property type="term" value="F:nucleotide binding"/>
    <property type="evidence" value="ECO:0007669"/>
    <property type="project" value="UniProtKB-KW"/>
</dbReference>
<dbReference type="STRING" id="442899.SAMN05720591_10519"/>
<dbReference type="GO" id="GO:0005829">
    <property type="term" value="C:cytosol"/>
    <property type="evidence" value="ECO:0007669"/>
    <property type="project" value="TreeGrafter"/>
</dbReference>
<evidence type="ECO:0000256" key="8">
    <source>
        <dbReference type="ARBA" id="ARBA00051875"/>
    </source>
</evidence>
<evidence type="ECO:0000256" key="5">
    <source>
        <dbReference type="ARBA" id="ARBA00022801"/>
    </source>
</evidence>
<evidence type="ECO:0000256" key="6">
    <source>
        <dbReference type="ARBA" id="ARBA00022842"/>
    </source>
</evidence>
<dbReference type="EC" id="3.6.1.66" evidence="10"/>
<dbReference type="CDD" id="cd00515">
    <property type="entry name" value="HAM1"/>
    <property type="match status" value="1"/>
</dbReference>
<evidence type="ECO:0000256" key="7">
    <source>
        <dbReference type="ARBA" id="ARBA00023080"/>
    </source>
</evidence>
<dbReference type="OrthoDB" id="9807456at2"/>
<comment type="subunit">
    <text evidence="2 10">Homodimer.</text>
</comment>
<comment type="function">
    <text evidence="10">Pyrophosphatase that catalyzes the hydrolysis of nucleoside triphosphates to their monophosphate derivatives, with a high preference for the non-canonical purine nucleotides XTP (xanthosine triphosphate), dITP (deoxyinosine triphosphate) and ITP. Seems to function as a house-cleaning enzyme that removes non-canonical purine nucleotides from the nucleotide pool, thus preventing their incorporation into DNA/RNA and avoiding chromosomal lesions.</text>
</comment>
<feature type="binding site" evidence="10">
    <location>
        <begin position="182"/>
        <end position="183"/>
    </location>
    <ligand>
        <name>substrate</name>
    </ligand>
</feature>
<organism evidence="12 13">
    <name type="scientific">Halolactibacillus alkaliphilus</name>
    <dbReference type="NCBI Taxonomy" id="442899"/>
    <lineage>
        <taxon>Bacteria</taxon>
        <taxon>Bacillati</taxon>
        <taxon>Bacillota</taxon>
        <taxon>Bacilli</taxon>
        <taxon>Bacillales</taxon>
        <taxon>Bacillaceae</taxon>
        <taxon>Halolactibacillus</taxon>
    </lineage>
</organism>
<gene>
    <name evidence="12" type="primary">ysnA</name>
    <name evidence="12" type="ORF">HAL01_04350</name>
</gene>
<name>A0A511WZ03_9BACI</name>
<feature type="binding site" evidence="10">
    <location>
        <position position="177"/>
    </location>
    <ligand>
        <name>substrate</name>
    </ligand>
</feature>
<dbReference type="InterPro" id="IPR020922">
    <property type="entry name" value="dITP/XTP_pyrophosphatase"/>
</dbReference>
<dbReference type="Gene3D" id="3.90.950.10">
    <property type="match status" value="1"/>
</dbReference>
<evidence type="ECO:0000256" key="4">
    <source>
        <dbReference type="ARBA" id="ARBA00022741"/>
    </source>
</evidence>
<proteinExistence type="inferred from homology"/>
<dbReference type="InterPro" id="IPR002637">
    <property type="entry name" value="RdgB/HAM1"/>
</dbReference>
<sequence length="197" mass="21510">MNKILIATKNQGKVEDFKVLFEPKGIEVVSLLDLDQTISNIEETGKTFSENAILKSEAISSLLKIPVISDDSGLEIDALDGEPGVYSARYAGLEKDDQANIDKVLSNLKGINENARSARFVCAIALSKPGKDTSVELGYCEGTILTERRGKNGFGYDPIFKPLGYNCSMAELSPDEKAAISHRGNALRKIADWLDKR</sequence>
<dbReference type="InterPro" id="IPR029001">
    <property type="entry name" value="ITPase-like_fam"/>
</dbReference>
<feature type="binding site" evidence="10">
    <location>
        <begin position="8"/>
        <end position="13"/>
    </location>
    <ligand>
        <name>substrate</name>
    </ligand>
</feature>
<evidence type="ECO:0000256" key="11">
    <source>
        <dbReference type="RuleBase" id="RU003781"/>
    </source>
</evidence>
<dbReference type="PANTHER" id="PTHR11067:SF9">
    <property type="entry name" value="INOSINE TRIPHOSPHATE PYROPHOSPHATASE"/>
    <property type="match status" value="1"/>
</dbReference>
<dbReference type="HAMAP" id="MF_01405">
    <property type="entry name" value="Non_canon_purine_NTPase"/>
    <property type="match status" value="1"/>
</dbReference>
<keyword evidence="13" id="KW-1185">Reference proteome</keyword>
<evidence type="ECO:0000313" key="13">
    <source>
        <dbReference type="Proteomes" id="UP000321400"/>
    </source>
</evidence>
<keyword evidence="6 10" id="KW-0460">Magnesium</keyword>
<evidence type="ECO:0000256" key="10">
    <source>
        <dbReference type="HAMAP-Rule" id="MF_01405"/>
    </source>
</evidence>
<reference evidence="12 13" key="1">
    <citation type="submission" date="2019-07" db="EMBL/GenBank/DDBJ databases">
        <title>Whole genome shotgun sequence of Halolactibacillus alkaliphilus NBRC 103919.</title>
        <authorList>
            <person name="Hosoyama A."/>
            <person name="Uohara A."/>
            <person name="Ohji S."/>
            <person name="Ichikawa N."/>
        </authorList>
    </citation>
    <scope>NUCLEOTIDE SEQUENCE [LARGE SCALE GENOMIC DNA]</scope>
    <source>
        <strain evidence="12 13">NBRC 103919</strain>
    </source>
</reference>
<feature type="binding site" evidence="10">
    <location>
        <begin position="154"/>
        <end position="157"/>
    </location>
    <ligand>
        <name>substrate</name>
    </ligand>
</feature>
<dbReference type="RefSeq" id="WP_089800235.1">
    <property type="nucleotide sequence ID" value="NZ_BJYE01000004.1"/>
</dbReference>
<evidence type="ECO:0000256" key="1">
    <source>
        <dbReference type="ARBA" id="ARBA00008023"/>
    </source>
</evidence>
<keyword evidence="3 10" id="KW-0479">Metal-binding</keyword>
<dbReference type="NCBIfam" id="NF011397">
    <property type="entry name" value="PRK14822.1"/>
    <property type="match status" value="1"/>
</dbReference>
<evidence type="ECO:0000313" key="12">
    <source>
        <dbReference type="EMBL" id="GEN55971.1"/>
    </source>
</evidence>
<dbReference type="SUPFAM" id="SSF52972">
    <property type="entry name" value="ITPase-like"/>
    <property type="match status" value="1"/>
</dbReference>
<evidence type="ECO:0000256" key="2">
    <source>
        <dbReference type="ARBA" id="ARBA00011738"/>
    </source>
</evidence>
<dbReference type="GO" id="GO:0009117">
    <property type="term" value="P:nucleotide metabolic process"/>
    <property type="evidence" value="ECO:0007669"/>
    <property type="project" value="UniProtKB-KW"/>
</dbReference>
<protein>
    <recommendedName>
        <fullName evidence="10">dITP/XTP pyrophosphatase</fullName>
        <ecNumber evidence="10">3.6.1.66</ecNumber>
    </recommendedName>
    <alternativeName>
        <fullName evidence="10">Non-canonical purine NTP pyrophosphatase</fullName>
    </alternativeName>
    <alternativeName>
        <fullName evidence="10">Non-standard purine NTP pyrophosphatase</fullName>
    </alternativeName>
    <alternativeName>
        <fullName evidence="10">Nucleoside-triphosphate diphosphatase</fullName>
    </alternativeName>
    <alternativeName>
        <fullName evidence="10">Nucleoside-triphosphate pyrophosphatase</fullName>
        <shortName evidence="10">NTPase</shortName>
    </alternativeName>
</protein>
<keyword evidence="7 10" id="KW-0546">Nucleotide metabolism</keyword>
<dbReference type="GO" id="GO:0036222">
    <property type="term" value="F:XTP diphosphatase activity"/>
    <property type="evidence" value="ECO:0007669"/>
    <property type="project" value="UniProtKB-UniRule"/>
</dbReference>
<comment type="catalytic activity">
    <reaction evidence="8 10">
        <text>dITP + H2O = dIMP + diphosphate + H(+)</text>
        <dbReference type="Rhea" id="RHEA:28342"/>
        <dbReference type="ChEBI" id="CHEBI:15377"/>
        <dbReference type="ChEBI" id="CHEBI:15378"/>
        <dbReference type="ChEBI" id="CHEBI:33019"/>
        <dbReference type="ChEBI" id="CHEBI:61194"/>
        <dbReference type="ChEBI" id="CHEBI:61382"/>
        <dbReference type="EC" id="3.6.1.66"/>
    </reaction>
</comment>